<evidence type="ECO:0000259" key="14">
    <source>
        <dbReference type="PROSITE" id="PS50109"/>
    </source>
</evidence>
<dbReference type="SMART" id="SM00448">
    <property type="entry name" value="REC"/>
    <property type="match status" value="1"/>
</dbReference>
<dbReference type="InterPro" id="IPR018062">
    <property type="entry name" value="HTH_AraC-typ_CS"/>
</dbReference>
<comment type="catalytic activity">
    <reaction evidence="1">
        <text>ATP + protein L-histidine = ADP + protein N-phospho-L-histidine.</text>
        <dbReference type="EC" id="2.7.13.3"/>
    </reaction>
</comment>
<name>A0A1M7J945_9BACT</name>
<dbReference type="InterPro" id="IPR018060">
    <property type="entry name" value="HTH_AraC"/>
</dbReference>
<dbReference type="GO" id="GO:0003700">
    <property type="term" value="F:DNA-binding transcription factor activity"/>
    <property type="evidence" value="ECO:0007669"/>
    <property type="project" value="InterPro"/>
</dbReference>
<keyword evidence="6 16" id="KW-0418">Kinase</keyword>
<dbReference type="InterPro" id="IPR004358">
    <property type="entry name" value="Sig_transdc_His_kin-like_C"/>
</dbReference>
<evidence type="ECO:0000313" key="16">
    <source>
        <dbReference type="EMBL" id="SHM49504.1"/>
    </source>
</evidence>
<feature type="domain" description="Histidine kinase" evidence="14">
    <location>
        <begin position="839"/>
        <end position="1057"/>
    </location>
</feature>
<dbReference type="SUPFAM" id="SSF52172">
    <property type="entry name" value="CheY-like"/>
    <property type="match status" value="1"/>
</dbReference>
<dbReference type="Pfam" id="PF07494">
    <property type="entry name" value="Reg_prop"/>
    <property type="match status" value="6"/>
</dbReference>
<feature type="domain" description="HTH araC/xylS-type" evidence="13">
    <location>
        <begin position="1233"/>
        <end position="1332"/>
    </location>
</feature>
<keyword evidence="5" id="KW-0547">Nucleotide-binding</keyword>
<sequence length="1341" mass="151987">MAQHDFYNFRKVDIQSGLSHNQVNAIYKDANGYLWFGTMSGLNRYDGYSSRIFRALPNDSNSLRDNNVAALYPLPDNKIWVHSDGGSCIYDPSTERFNQRSEDYLRSLGLPTGRIRSMAKGQQRYWFLYDNGELYRYDAGSRKTTLFNPRHQPAPPDEITAVGESATGMIWVLLQNGTLKQYTPDNRLIFSSTILQQEVHKPASIYVDNDGDLWLWGYNSGAVFFHPADNTIRRFNKKSSPNSIRADMVSSVAQDNRGLIWIGTDHGGITLVDKKNGFKTTTLLNIPDNPKSISQNSITTIYKDDKGIMWLGTYKMGVNYYNSSIVQFPWYHRKEEVTGSLPYDDVNRFVEDKQGNLWIGTNGGGLIYFNRQQHTYRQYLHDPKSGSGPGNNVIVSLCIDHNDVLWIGTYTGGLTRFDGKSFTTWRHDDKDSNSLADDKVWEIVEDKNHNLWIGTLGGGVDRFNPGTGKFDHFVKGPGAPLTSRISAMMVDSKGNLWTGTDAGISVRSADGKQEQLYRREEGPQNNISHNNITCLQEDSSGNVWVGTREGLNLIHRQTGKIEVFTVTDGLPDNLVLNVLEDNQHTLWVSTPNGLCNVIPHYSKERTTVTVINYDESNNLQSREFNKNAALKTQRGELIFGGPAGFNIIQPDQTAVPAHSTISVALTGMELLNKPVQPGQVIHNRILLEKSISQLDALHLKYNENVFSIEFASLNFAPGRYDKYAYRLTGFDKSWIYADESRRRATYTNLDPGHYVFEVKVMNSNGSWSPVRSLDITITPPFWQTPLAYLCYVLFAAALLWLARKLMLDRVHMRFQVQQQRRETERAQAVDQIKTKFFTNVSHEFRTPLSLIIAPLDRIIKQTTDPDQQQQLSLVLRNARRLLNLVNQLLDFRKMEVEEIRLYPSVGDIVLFCREISLSFTDIAGIKNIQLSFSASIDNLEIYFDKDKVEKILLNLISNAFKYTPDNGAIKVELQYEPQESSVILKVSDTGIGIPPAQHEKIFERYFQSEVPESMVNQGTGIGLAITREFVKLHGGTIAVTSNPGSGTCFTVTLPAKKIYIPPVETPDTTVEQDALQSQEKGSRRKTILVVEDNEDLRFYLKDNLKRLYDVEEATNGKEGWEKAKQLLPDLVISDVMMPLMDGVTMAKMIRGERATAHIPVILLTAMGSEQKQLEALDAGINDYITKPFTYEVVESRIRNLIAHQMHLQKRFQKQIEVNPSEVTITPVDEQFMKQALEIVERNLDNASFSVEELSTEMCMSRVTLYRKIMSLTGKSPLDFIRSIRLKRAARLLQSSGLSISEIAYQVGYNDPKVFRKFFKQEFNETPSQYAASYKKPSASSH</sequence>
<dbReference type="InterPro" id="IPR013783">
    <property type="entry name" value="Ig-like_fold"/>
</dbReference>
<dbReference type="Gene3D" id="1.10.287.130">
    <property type="match status" value="1"/>
</dbReference>
<evidence type="ECO:0000256" key="12">
    <source>
        <dbReference type="PROSITE-ProRule" id="PRU00169"/>
    </source>
</evidence>
<proteinExistence type="predicted"/>
<keyword evidence="3 12" id="KW-0597">Phosphoprotein</keyword>
<evidence type="ECO:0000259" key="13">
    <source>
        <dbReference type="PROSITE" id="PS01124"/>
    </source>
</evidence>
<dbReference type="Pfam" id="PF02518">
    <property type="entry name" value="HATPase_c"/>
    <property type="match status" value="1"/>
</dbReference>
<dbReference type="GO" id="GO:0043565">
    <property type="term" value="F:sequence-specific DNA binding"/>
    <property type="evidence" value="ECO:0007669"/>
    <property type="project" value="InterPro"/>
</dbReference>
<evidence type="ECO:0000256" key="7">
    <source>
        <dbReference type="ARBA" id="ARBA00022840"/>
    </source>
</evidence>
<dbReference type="FunFam" id="2.60.40.10:FF:000791">
    <property type="entry name" value="Two-component system sensor histidine kinase/response regulator"/>
    <property type="match status" value="1"/>
</dbReference>
<evidence type="ECO:0000256" key="11">
    <source>
        <dbReference type="ARBA" id="ARBA00023163"/>
    </source>
</evidence>
<dbReference type="Proteomes" id="UP000184420">
    <property type="component" value="Unassembled WGS sequence"/>
</dbReference>
<dbReference type="FunFam" id="3.30.565.10:FF:000037">
    <property type="entry name" value="Hybrid sensor histidine kinase/response regulator"/>
    <property type="match status" value="1"/>
</dbReference>
<dbReference type="InterPro" id="IPR011006">
    <property type="entry name" value="CheY-like_superfamily"/>
</dbReference>
<dbReference type="FunFam" id="1.10.287.130:FF:000034">
    <property type="entry name" value="Two-component system sensor histidine kinase/response regulator"/>
    <property type="match status" value="1"/>
</dbReference>
<gene>
    <name evidence="16" type="ORF">SAMN05444266_108272</name>
</gene>
<keyword evidence="11" id="KW-0804">Transcription</keyword>
<dbReference type="SUPFAM" id="SSF101898">
    <property type="entry name" value="NHL repeat"/>
    <property type="match status" value="1"/>
</dbReference>
<dbReference type="InterPro" id="IPR015943">
    <property type="entry name" value="WD40/YVTN_repeat-like_dom_sf"/>
</dbReference>
<keyword evidence="9" id="KW-0805">Transcription regulation</keyword>
<dbReference type="InterPro" id="IPR036890">
    <property type="entry name" value="HATPase_C_sf"/>
</dbReference>
<dbReference type="SUPFAM" id="SSF47384">
    <property type="entry name" value="Homodimeric domain of signal transducing histidine kinase"/>
    <property type="match status" value="1"/>
</dbReference>
<dbReference type="CDD" id="cd00082">
    <property type="entry name" value="HisKA"/>
    <property type="match status" value="1"/>
</dbReference>
<dbReference type="SMART" id="SM00387">
    <property type="entry name" value="HATPase_c"/>
    <property type="match status" value="1"/>
</dbReference>
<evidence type="ECO:0000256" key="8">
    <source>
        <dbReference type="ARBA" id="ARBA00023012"/>
    </source>
</evidence>
<dbReference type="SMART" id="SM00342">
    <property type="entry name" value="HTH_ARAC"/>
    <property type="match status" value="1"/>
</dbReference>
<dbReference type="InterPro" id="IPR009057">
    <property type="entry name" value="Homeodomain-like_sf"/>
</dbReference>
<dbReference type="Gene3D" id="2.60.40.10">
    <property type="entry name" value="Immunoglobulins"/>
    <property type="match status" value="1"/>
</dbReference>
<dbReference type="SUPFAM" id="SSF55874">
    <property type="entry name" value="ATPase domain of HSP90 chaperone/DNA topoisomerase II/histidine kinase"/>
    <property type="match status" value="1"/>
</dbReference>
<dbReference type="EC" id="2.7.13.3" evidence="2"/>
<keyword evidence="7" id="KW-0067">ATP-binding</keyword>
<keyword evidence="4" id="KW-0808">Transferase</keyword>
<evidence type="ECO:0000259" key="15">
    <source>
        <dbReference type="PROSITE" id="PS50110"/>
    </source>
</evidence>
<dbReference type="Gene3D" id="3.40.50.2300">
    <property type="match status" value="1"/>
</dbReference>
<dbReference type="PROSITE" id="PS50109">
    <property type="entry name" value="HIS_KIN"/>
    <property type="match status" value="1"/>
</dbReference>
<protein>
    <recommendedName>
        <fullName evidence="2">histidine kinase</fullName>
        <ecNumber evidence="2">2.7.13.3</ecNumber>
    </recommendedName>
</protein>
<dbReference type="InterPro" id="IPR005467">
    <property type="entry name" value="His_kinase_dom"/>
</dbReference>
<dbReference type="EMBL" id="FRBL01000008">
    <property type="protein sequence ID" value="SHM49504.1"/>
    <property type="molecule type" value="Genomic_DNA"/>
</dbReference>
<evidence type="ECO:0000256" key="5">
    <source>
        <dbReference type="ARBA" id="ARBA00022741"/>
    </source>
</evidence>
<organism evidence="16 17">
    <name type="scientific">Chitinophaga jiangningensis</name>
    <dbReference type="NCBI Taxonomy" id="1419482"/>
    <lineage>
        <taxon>Bacteria</taxon>
        <taxon>Pseudomonadati</taxon>
        <taxon>Bacteroidota</taxon>
        <taxon>Chitinophagia</taxon>
        <taxon>Chitinophagales</taxon>
        <taxon>Chitinophagaceae</taxon>
        <taxon>Chitinophaga</taxon>
    </lineage>
</organism>
<dbReference type="Gene3D" id="3.30.565.10">
    <property type="entry name" value="Histidine kinase-like ATPase, C-terminal domain"/>
    <property type="match status" value="1"/>
</dbReference>
<feature type="domain" description="Response regulatory" evidence="15">
    <location>
        <begin position="1086"/>
        <end position="1201"/>
    </location>
</feature>
<dbReference type="Gene3D" id="1.10.10.60">
    <property type="entry name" value="Homeodomain-like"/>
    <property type="match status" value="1"/>
</dbReference>
<dbReference type="PRINTS" id="PR00344">
    <property type="entry name" value="BCTRLSENSOR"/>
</dbReference>
<accession>A0A1M7J945</accession>
<dbReference type="SMART" id="SM00388">
    <property type="entry name" value="HisKA"/>
    <property type="match status" value="1"/>
</dbReference>
<dbReference type="STRING" id="1419482.SAMN05444266_108272"/>
<dbReference type="Pfam" id="PF00072">
    <property type="entry name" value="Response_reg"/>
    <property type="match status" value="1"/>
</dbReference>
<dbReference type="GO" id="GO:0000155">
    <property type="term" value="F:phosphorelay sensor kinase activity"/>
    <property type="evidence" value="ECO:0007669"/>
    <property type="project" value="InterPro"/>
</dbReference>
<keyword evidence="17" id="KW-1185">Reference proteome</keyword>
<dbReference type="PROSITE" id="PS00041">
    <property type="entry name" value="HTH_ARAC_FAMILY_1"/>
    <property type="match status" value="1"/>
</dbReference>
<dbReference type="PROSITE" id="PS01124">
    <property type="entry name" value="HTH_ARAC_FAMILY_2"/>
    <property type="match status" value="1"/>
</dbReference>
<dbReference type="PROSITE" id="PS50110">
    <property type="entry name" value="RESPONSE_REGULATORY"/>
    <property type="match status" value="1"/>
</dbReference>
<reference evidence="16 17" key="1">
    <citation type="submission" date="2016-11" db="EMBL/GenBank/DDBJ databases">
        <authorList>
            <person name="Jaros S."/>
            <person name="Januszkiewicz K."/>
            <person name="Wedrychowicz H."/>
        </authorList>
    </citation>
    <scope>NUCLEOTIDE SEQUENCE [LARGE SCALE GENOMIC DNA]</scope>
    <source>
        <strain evidence="16 17">DSM 27406</strain>
    </source>
</reference>
<keyword evidence="8" id="KW-0902">Two-component regulatory system</keyword>
<dbReference type="InterPro" id="IPR011123">
    <property type="entry name" value="Y_Y_Y"/>
</dbReference>
<dbReference type="InterPro" id="IPR036097">
    <property type="entry name" value="HisK_dim/P_sf"/>
</dbReference>
<keyword evidence="10" id="KW-0238">DNA-binding</keyword>
<dbReference type="Pfam" id="PF00512">
    <property type="entry name" value="HisKA"/>
    <property type="match status" value="1"/>
</dbReference>
<dbReference type="InterPro" id="IPR011110">
    <property type="entry name" value="Reg_prop"/>
</dbReference>
<dbReference type="SUPFAM" id="SSF63829">
    <property type="entry name" value="Calcium-dependent phosphotriesterase"/>
    <property type="match status" value="2"/>
</dbReference>
<dbReference type="Pfam" id="PF12833">
    <property type="entry name" value="HTH_18"/>
    <property type="match status" value="1"/>
</dbReference>
<evidence type="ECO:0000256" key="1">
    <source>
        <dbReference type="ARBA" id="ARBA00000085"/>
    </source>
</evidence>
<evidence type="ECO:0000256" key="3">
    <source>
        <dbReference type="ARBA" id="ARBA00022553"/>
    </source>
</evidence>
<evidence type="ECO:0000256" key="2">
    <source>
        <dbReference type="ARBA" id="ARBA00012438"/>
    </source>
</evidence>
<evidence type="ECO:0000256" key="10">
    <source>
        <dbReference type="ARBA" id="ARBA00023125"/>
    </source>
</evidence>
<evidence type="ECO:0000256" key="9">
    <source>
        <dbReference type="ARBA" id="ARBA00023015"/>
    </source>
</evidence>
<dbReference type="InterPro" id="IPR003594">
    <property type="entry name" value="HATPase_dom"/>
</dbReference>
<dbReference type="Pfam" id="PF07495">
    <property type="entry name" value="Y_Y_Y"/>
    <property type="match status" value="1"/>
</dbReference>
<dbReference type="SUPFAM" id="SSF46689">
    <property type="entry name" value="Homeodomain-like"/>
    <property type="match status" value="1"/>
</dbReference>
<dbReference type="CDD" id="cd16922">
    <property type="entry name" value="HATPase_EvgS-ArcB-TorS-like"/>
    <property type="match status" value="1"/>
</dbReference>
<dbReference type="InterPro" id="IPR003661">
    <property type="entry name" value="HisK_dim/P_dom"/>
</dbReference>
<dbReference type="PANTHER" id="PTHR43547">
    <property type="entry name" value="TWO-COMPONENT HISTIDINE KINASE"/>
    <property type="match status" value="1"/>
</dbReference>
<evidence type="ECO:0000256" key="4">
    <source>
        <dbReference type="ARBA" id="ARBA00022679"/>
    </source>
</evidence>
<evidence type="ECO:0000313" key="17">
    <source>
        <dbReference type="Proteomes" id="UP000184420"/>
    </source>
</evidence>
<dbReference type="CDD" id="cd17574">
    <property type="entry name" value="REC_OmpR"/>
    <property type="match status" value="1"/>
</dbReference>
<feature type="modified residue" description="4-aspartylphosphate" evidence="12">
    <location>
        <position position="1134"/>
    </location>
</feature>
<dbReference type="PANTHER" id="PTHR43547:SF2">
    <property type="entry name" value="HYBRID SIGNAL TRANSDUCTION HISTIDINE KINASE C"/>
    <property type="match status" value="1"/>
</dbReference>
<dbReference type="Gene3D" id="2.130.10.10">
    <property type="entry name" value="YVTN repeat-like/Quinoprotein amine dehydrogenase"/>
    <property type="match status" value="2"/>
</dbReference>
<dbReference type="FunFam" id="1.10.10.60:FF:000284">
    <property type="entry name" value="Two-component system sensor histidine kinase/response regulator"/>
    <property type="match status" value="1"/>
</dbReference>
<dbReference type="GO" id="GO:0005524">
    <property type="term" value="F:ATP binding"/>
    <property type="evidence" value="ECO:0007669"/>
    <property type="project" value="UniProtKB-KW"/>
</dbReference>
<evidence type="ECO:0000256" key="6">
    <source>
        <dbReference type="ARBA" id="ARBA00022777"/>
    </source>
</evidence>
<dbReference type="InterPro" id="IPR001789">
    <property type="entry name" value="Sig_transdc_resp-reg_receiver"/>
</dbReference>